<dbReference type="EMBL" id="LPXN01000117">
    <property type="protein sequence ID" value="KZD07285.1"/>
    <property type="molecule type" value="Genomic_DNA"/>
</dbReference>
<keyword evidence="3" id="KW-1003">Cell membrane</keyword>
<comment type="caution">
    <text evidence="11">The sequence shown here is derived from an EMBL/GenBank/DDBJ whole genome shotgun (WGS) entry which is preliminary data.</text>
</comment>
<keyword evidence="6 9" id="KW-1133">Transmembrane helix</keyword>
<sequence>MSSMTMLERIGHALMHVSAWPGRVSSWLVLPIILAVLVAVTGTMMRLGDLFGWGFAIPLLGSHLSITGLAELQWHLFAVMVMLGASFALAEDRHVRVDFIYAKFQGRGKAVVDIIGDLVLLLPFCAIVAWLSLNFVGLAYRSGEQSDYGGLTDRYLVKAILPIGLALLFTAGLGRIIRNVGFLLSGRQAAEPGPNGASHG</sequence>
<dbReference type="GO" id="GO:0022857">
    <property type="term" value="F:transmembrane transporter activity"/>
    <property type="evidence" value="ECO:0007669"/>
    <property type="project" value="UniProtKB-UniRule"/>
</dbReference>
<name>A0A154W170_9PROT</name>
<feature type="transmembrane region" description="Helical" evidence="9">
    <location>
        <begin position="72"/>
        <end position="90"/>
    </location>
</feature>
<feature type="transmembrane region" description="Helical" evidence="9">
    <location>
        <begin position="155"/>
        <end position="177"/>
    </location>
</feature>
<comment type="subcellular location">
    <subcellularLocation>
        <location evidence="1 9">Cell inner membrane</location>
        <topology evidence="1 9">Multi-pass membrane protein</topology>
    </subcellularLocation>
</comment>
<comment type="similarity">
    <text evidence="8 9">Belongs to the TRAP transporter small permease family.</text>
</comment>
<keyword evidence="4 9" id="KW-0997">Cell inner membrane</keyword>
<evidence type="ECO:0000256" key="9">
    <source>
        <dbReference type="RuleBase" id="RU369079"/>
    </source>
</evidence>
<keyword evidence="7 9" id="KW-0472">Membrane</keyword>
<reference evidence="11 12" key="1">
    <citation type="submission" date="2015-12" db="EMBL/GenBank/DDBJ databases">
        <title>Genome sequence of Oceanibaculum pacificum MCCC 1A02656.</title>
        <authorList>
            <person name="Lu L."/>
            <person name="Lai Q."/>
            <person name="Shao Z."/>
            <person name="Qian P."/>
        </authorList>
    </citation>
    <scope>NUCLEOTIDE SEQUENCE [LARGE SCALE GENOMIC DNA]</scope>
    <source>
        <strain evidence="11 12">MCCC 1A02656</strain>
    </source>
</reference>
<dbReference type="Pfam" id="PF04290">
    <property type="entry name" value="DctQ"/>
    <property type="match status" value="1"/>
</dbReference>
<keyword evidence="12" id="KW-1185">Reference proteome</keyword>
<evidence type="ECO:0000256" key="5">
    <source>
        <dbReference type="ARBA" id="ARBA00022692"/>
    </source>
</evidence>
<dbReference type="PANTHER" id="PTHR35011:SF4">
    <property type="entry name" value="SLL1102 PROTEIN"/>
    <property type="match status" value="1"/>
</dbReference>
<comment type="function">
    <text evidence="9">Part of the tripartite ATP-independent periplasmic (TRAP) transport system.</text>
</comment>
<dbReference type="InterPro" id="IPR007387">
    <property type="entry name" value="TRAP_DctQ"/>
</dbReference>
<feature type="transmembrane region" description="Helical" evidence="9">
    <location>
        <begin position="20"/>
        <end position="40"/>
    </location>
</feature>
<dbReference type="InterPro" id="IPR055348">
    <property type="entry name" value="DctQ"/>
</dbReference>
<dbReference type="STRING" id="580166.AUP43_10225"/>
<evidence type="ECO:0000259" key="10">
    <source>
        <dbReference type="Pfam" id="PF04290"/>
    </source>
</evidence>
<evidence type="ECO:0000313" key="12">
    <source>
        <dbReference type="Proteomes" id="UP000076400"/>
    </source>
</evidence>
<feature type="domain" description="Tripartite ATP-independent periplasmic transporters DctQ component" evidence="10">
    <location>
        <begin position="65"/>
        <end position="179"/>
    </location>
</feature>
<evidence type="ECO:0000256" key="3">
    <source>
        <dbReference type="ARBA" id="ARBA00022475"/>
    </source>
</evidence>
<dbReference type="OrthoDB" id="9794346at2"/>
<comment type="subunit">
    <text evidence="9">The complex comprises the extracytoplasmic solute receptor protein and the two transmembrane proteins.</text>
</comment>
<evidence type="ECO:0000256" key="4">
    <source>
        <dbReference type="ARBA" id="ARBA00022519"/>
    </source>
</evidence>
<gene>
    <name evidence="11" type="ORF">AUP43_10225</name>
</gene>
<keyword evidence="2 9" id="KW-0813">Transport</keyword>
<accession>A0A154W170</accession>
<evidence type="ECO:0000256" key="7">
    <source>
        <dbReference type="ARBA" id="ARBA00023136"/>
    </source>
</evidence>
<dbReference type="PANTHER" id="PTHR35011">
    <property type="entry name" value="2,3-DIKETO-L-GULONATE TRAP TRANSPORTER SMALL PERMEASE PROTEIN YIAM"/>
    <property type="match status" value="1"/>
</dbReference>
<evidence type="ECO:0000256" key="6">
    <source>
        <dbReference type="ARBA" id="ARBA00022989"/>
    </source>
</evidence>
<proteinExistence type="inferred from homology"/>
<dbReference type="Proteomes" id="UP000076400">
    <property type="component" value="Unassembled WGS sequence"/>
</dbReference>
<keyword evidence="5 9" id="KW-0812">Transmembrane</keyword>
<dbReference type="GO" id="GO:0005886">
    <property type="term" value="C:plasma membrane"/>
    <property type="evidence" value="ECO:0007669"/>
    <property type="project" value="UniProtKB-SubCell"/>
</dbReference>
<protein>
    <recommendedName>
        <fullName evidence="9">TRAP transporter small permease protein</fullName>
    </recommendedName>
</protein>
<evidence type="ECO:0000256" key="8">
    <source>
        <dbReference type="ARBA" id="ARBA00038436"/>
    </source>
</evidence>
<evidence type="ECO:0000313" key="11">
    <source>
        <dbReference type="EMBL" id="KZD07285.1"/>
    </source>
</evidence>
<evidence type="ECO:0000256" key="2">
    <source>
        <dbReference type="ARBA" id="ARBA00022448"/>
    </source>
</evidence>
<organism evidence="11 12">
    <name type="scientific">Oceanibaculum pacificum</name>
    <dbReference type="NCBI Taxonomy" id="580166"/>
    <lineage>
        <taxon>Bacteria</taxon>
        <taxon>Pseudomonadati</taxon>
        <taxon>Pseudomonadota</taxon>
        <taxon>Alphaproteobacteria</taxon>
        <taxon>Rhodospirillales</taxon>
        <taxon>Oceanibaculaceae</taxon>
        <taxon>Oceanibaculum</taxon>
    </lineage>
</organism>
<feature type="transmembrane region" description="Helical" evidence="9">
    <location>
        <begin position="111"/>
        <end position="135"/>
    </location>
</feature>
<dbReference type="AlphaFoldDB" id="A0A154W170"/>
<evidence type="ECO:0000256" key="1">
    <source>
        <dbReference type="ARBA" id="ARBA00004429"/>
    </source>
</evidence>